<dbReference type="CDD" id="cd04301">
    <property type="entry name" value="NAT_SF"/>
    <property type="match status" value="1"/>
</dbReference>
<dbReference type="Pfam" id="PF13302">
    <property type="entry name" value="Acetyltransf_3"/>
    <property type="match status" value="1"/>
</dbReference>
<dbReference type="GO" id="GO:0008999">
    <property type="term" value="F:protein-N-terminal-alanine acetyltransferase activity"/>
    <property type="evidence" value="ECO:0007669"/>
    <property type="project" value="TreeGrafter"/>
</dbReference>
<keyword evidence="3" id="KW-1185">Reference proteome</keyword>
<dbReference type="InterPro" id="IPR000182">
    <property type="entry name" value="GNAT_dom"/>
</dbReference>
<reference evidence="2" key="1">
    <citation type="submission" date="2022-02" db="EMBL/GenBank/DDBJ databases">
        <title>Fredinandcohnia quinoae sp. nov. isolated from Chenopodium quinoa seeds.</title>
        <authorList>
            <person name="Saati-Santamaria Z."/>
            <person name="Flores-Felix J.D."/>
            <person name="Igual J.M."/>
            <person name="Velazquez E."/>
            <person name="Garcia-Fraile P."/>
            <person name="Martinez-Molina E."/>
        </authorList>
    </citation>
    <scope>NUCLEOTIDE SEQUENCE</scope>
    <source>
        <strain evidence="2">SECRCQ15</strain>
    </source>
</reference>
<dbReference type="Gene3D" id="3.40.630.30">
    <property type="match status" value="1"/>
</dbReference>
<gene>
    <name evidence="2" type="ORF">MJG50_03460</name>
</gene>
<name>A0AAW5DYH6_9BACI</name>
<dbReference type="SUPFAM" id="SSF55729">
    <property type="entry name" value="Acyl-CoA N-acyltransferases (Nat)"/>
    <property type="match status" value="1"/>
</dbReference>
<dbReference type="InterPro" id="IPR051531">
    <property type="entry name" value="N-acetyltransferase"/>
</dbReference>
<dbReference type="RefSeq" id="WP_240252738.1">
    <property type="nucleotide sequence ID" value="NZ_JAKTTI010000003.1"/>
</dbReference>
<proteinExistence type="predicted"/>
<evidence type="ECO:0000313" key="3">
    <source>
        <dbReference type="Proteomes" id="UP001431131"/>
    </source>
</evidence>
<feature type="domain" description="N-acetyltransferase" evidence="1">
    <location>
        <begin position="10"/>
        <end position="170"/>
    </location>
</feature>
<dbReference type="AlphaFoldDB" id="A0AAW5DYH6"/>
<dbReference type="Proteomes" id="UP001431131">
    <property type="component" value="Unassembled WGS sequence"/>
</dbReference>
<dbReference type="PROSITE" id="PS51186">
    <property type="entry name" value="GNAT"/>
    <property type="match status" value="1"/>
</dbReference>
<comment type="caution">
    <text evidence="2">The sequence shown here is derived from an EMBL/GenBank/DDBJ whole genome shotgun (WGS) entry which is preliminary data.</text>
</comment>
<dbReference type="GO" id="GO:0005737">
    <property type="term" value="C:cytoplasm"/>
    <property type="evidence" value="ECO:0007669"/>
    <property type="project" value="TreeGrafter"/>
</dbReference>
<dbReference type="InterPro" id="IPR016181">
    <property type="entry name" value="Acyl_CoA_acyltransferase"/>
</dbReference>
<evidence type="ECO:0000313" key="2">
    <source>
        <dbReference type="EMBL" id="MCH1624374.1"/>
    </source>
</evidence>
<organism evidence="2 3">
    <name type="scientific">Fredinandcohnia quinoae</name>
    <dbReference type="NCBI Taxonomy" id="2918902"/>
    <lineage>
        <taxon>Bacteria</taxon>
        <taxon>Bacillati</taxon>
        <taxon>Bacillota</taxon>
        <taxon>Bacilli</taxon>
        <taxon>Bacillales</taxon>
        <taxon>Bacillaceae</taxon>
        <taxon>Fredinandcohnia</taxon>
    </lineage>
</organism>
<evidence type="ECO:0000259" key="1">
    <source>
        <dbReference type="PROSITE" id="PS51186"/>
    </source>
</evidence>
<dbReference type="EMBL" id="JAKTTI010000003">
    <property type="protein sequence ID" value="MCH1624374.1"/>
    <property type="molecule type" value="Genomic_DNA"/>
</dbReference>
<protein>
    <submittedName>
        <fullName evidence="2">GNAT family N-acetyltransferase</fullName>
    </submittedName>
</protein>
<accession>A0AAW5DYH6</accession>
<sequence length="183" mass="20814">MFPVLGTERLVLREITVEDSEAIFACFSKDEVTQFYGQETLTSIEQAKGFVDFFSKNFKEKRGIRWGIERKGHDGLIGTIGFNLWLPKHKRAEIGYEIHPDHWRKGYAKEAISKVLSYGFGELELNRIGAVVFLENEASNQLLVGLGFQKEGVLREYMYQNGVANDTNVYSILKSNVVGKILD</sequence>
<dbReference type="PANTHER" id="PTHR43792">
    <property type="entry name" value="GNAT FAMILY, PUTATIVE (AFU_ORTHOLOGUE AFUA_3G00765)-RELATED-RELATED"/>
    <property type="match status" value="1"/>
</dbReference>
<dbReference type="PANTHER" id="PTHR43792:SF9">
    <property type="entry name" value="RIBOSOMAL-PROTEIN-ALANINE ACETYLTRANSFERASE"/>
    <property type="match status" value="1"/>
</dbReference>